<dbReference type="PROSITE" id="PS50893">
    <property type="entry name" value="ABC_TRANSPORTER_2"/>
    <property type="match status" value="1"/>
</dbReference>
<dbReference type="GO" id="GO:0005524">
    <property type="term" value="F:ATP binding"/>
    <property type="evidence" value="ECO:0007669"/>
    <property type="project" value="UniProtKB-KW"/>
</dbReference>
<accession>A0A1W1D4D8</accession>
<dbReference type="GO" id="GO:0022857">
    <property type="term" value="F:transmembrane transporter activity"/>
    <property type="evidence" value="ECO:0007669"/>
    <property type="project" value="TreeGrafter"/>
</dbReference>
<proteinExistence type="predicted"/>
<dbReference type="InterPro" id="IPR027417">
    <property type="entry name" value="P-loop_NTPase"/>
</dbReference>
<keyword evidence="2" id="KW-0547">Nucleotide-binding</keyword>
<dbReference type="AlphaFoldDB" id="A0A1W1D4D8"/>
<evidence type="ECO:0000259" key="1">
    <source>
        <dbReference type="PROSITE" id="PS50893"/>
    </source>
</evidence>
<dbReference type="InterPro" id="IPR015854">
    <property type="entry name" value="ABC_transpr_LolD-like"/>
</dbReference>
<dbReference type="InterPro" id="IPR003439">
    <property type="entry name" value="ABC_transporter-like_ATP-bd"/>
</dbReference>
<dbReference type="Gene3D" id="3.40.50.300">
    <property type="entry name" value="P-loop containing nucleotide triphosphate hydrolases"/>
    <property type="match status" value="1"/>
</dbReference>
<dbReference type="EMBL" id="FPHP01000027">
    <property type="protein sequence ID" value="SFV75286.1"/>
    <property type="molecule type" value="Genomic_DNA"/>
</dbReference>
<keyword evidence="2" id="KW-0067">ATP-binding</keyword>
<dbReference type="GO" id="GO:0016887">
    <property type="term" value="F:ATP hydrolysis activity"/>
    <property type="evidence" value="ECO:0007669"/>
    <property type="project" value="InterPro"/>
</dbReference>
<dbReference type="PANTHER" id="PTHR24220">
    <property type="entry name" value="IMPORT ATP-BINDING PROTEIN"/>
    <property type="match status" value="1"/>
</dbReference>
<reference evidence="2" key="1">
    <citation type="submission" date="2016-10" db="EMBL/GenBank/DDBJ databases">
        <authorList>
            <person name="de Groot N.N."/>
        </authorList>
    </citation>
    <scope>NUCLEOTIDE SEQUENCE</scope>
</reference>
<sequence length="245" mass="28872">MALKCNNVSFSFIDKEGVKKEIIKNMSFSLDENEIKLVYGHIGVGKSTLIYLLAGLLEGFEGEICWDDFKFTKVSSKLDKIRSKYMSINFSNFFYIKDMDVEHNIMFPAVFSKKKQSYIDDRLEMLYDAFSNIKLSDNEEFDLKTFRKKKIGTMSNGQREIVMLARMLMNDSRYILADEMLRSFNTNVKKQILEILFEKFHLGTRNSLLLVTHDDKMVEYMNYYSKGRSHISVYDFKNKNLEERK</sequence>
<dbReference type="SUPFAM" id="SSF52540">
    <property type="entry name" value="P-loop containing nucleoside triphosphate hydrolases"/>
    <property type="match status" value="1"/>
</dbReference>
<organism evidence="2">
    <name type="scientific">hydrothermal vent metagenome</name>
    <dbReference type="NCBI Taxonomy" id="652676"/>
    <lineage>
        <taxon>unclassified sequences</taxon>
        <taxon>metagenomes</taxon>
        <taxon>ecological metagenomes</taxon>
    </lineage>
</organism>
<evidence type="ECO:0000313" key="2">
    <source>
        <dbReference type="EMBL" id="SFV75286.1"/>
    </source>
</evidence>
<dbReference type="PANTHER" id="PTHR24220:SF692">
    <property type="entry name" value="ABC TRANSPORTER DOMAIN-CONTAINING PROTEIN"/>
    <property type="match status" value="1"/>
</dbReference>
<gene>
    <name evidence="2" type="ORF">MNB_SM-3-14</name>
</gene>
<dbReference type="Pfam" id="PF00005">
    <property type="entry name" value="ABC_tran"/>
    <property type="match status" value="1"/>
</dbReference>
<name>A0A1W1D4D8_9ZZZZ</name>
<feature type="domain" description="ABC transporter" evidence="1">
    <location>
        <begin position="3"/>
        <end position="245"/>
    </location>
</feature>
<protein>
    <submittedName>
        <fullName evidence="2">ABC transporter, ATP-binding protein</fullName>
    </submittedName>
</protein>
<dbReference type="GO" id="GO:0005886">
    <property type="term" value="C:plasma membrane"/>
    <property type="evidence" value="ECO:0007669"/>
    <property type="project" value="TreeGrafter"/>
</dbReference>